<dbReference type="AlphaFoldDB" id="A0A1D8NQ73"/>
<reference evidence="1 3" key="1">
    <citation type="journal article" date="2016" name="PLoS ONE">
        <title>Sequence Assembly of Yarrowia lipolytica Strain W29/CLIB89 Shows Transposable Element Diversity.</title>
        <authorList>
            <person name="Magnan C."/>
            <person name="Yu J."/>
            <person name="Chang I."/>
            <person name="Jahn E."/>
            <person name="Kanomata Y."/>
            <person name="Wu J."/>
            <person name="Zeller M."/>
            <person name="Oakes M."/>
            <person name="Baldi P."/>
            <person name="Sandmeyer S."/>
        </authorList>
    </citation>
    <scope>NUCLEOTIDE SEQUENCE [LARGE SCALE GENOMIC DNA]</scope>
    <source>
        <strain evidence="1">CLIB89</strain>
        <strain evidence="3">CLIB89(W29)</strain>
    </source>
</reference>
<dbReference type="PANTHER" id="PTHR13618">
    <property type="entry name" value="LEUCINE ZIPPER CONTAINING TRANSCRIPTION FACTOR LZF1"/>
    <property type="match status" value="1"/>
</dbReference>
<evidence type="ECO:0000313" key="2">
    <source>
        <dbReference type="EMBL" id="RDW27623.1"/>
    </source>
</evidence>
<dbReference type="Proteomes" id="UP000256601">
    <property type="component" value="Unassembled WGS sequence"/>
</dbReference>
<dbReference type="EMBL" id="KZ857329">
    <property type="protein sequence ID" value="RDW27623.1"/>
    <property type="molecule type" value="Genomic_DNA"/>
</dbReference>
<dbReference type="EMBL" id="CP017558">
    <property type="protein sequence ID" value="AOW07773.1"/>
    <property type="molecule type" value="Genomic_DNA"/>
</dbReference>
<evidence type="ECO:0000313" key="1">
    <source>
        <dbReference type="EMBL" id="AOW07773.1"/>
    </source>
</evidence>
<evidence type="ECO:0000313" key="3">
    <source>
        <dbReference type="Proteomes" id="UP000182444"/>
    </source>
</evidence>
<name>A0A1D8NQ73_YARLL</name>
<dbReference type="KEGG" id="yli:2907825"/>
<protein>
    <submittedName>
        <fullName evidence="2">RAVE subunit 2/Rogdi</fullName>
    </submittedName>
</protein>
<dbReference type="GO" id="GO:0043291">
    <property type="term" value="C:RAVE complex"/>
    <property type="evidence" value="ECO:0007669"/>
    <property type="project" value="TreeGrafter"/>
</dbReference>
<dbReference type="VEuPathDB" id="FungiDB:YALI1_F34631g"/>
<dbReference type="Pfam" id="PF10259">
    <property type="entry name" value="Rogdi_lz"/>
    <property type="match status" value="1"/>
</dbReference>
<dbReference type="VEuPathDB" id="FungiDB:YALI0_F27269g"/>
<dbReference type="PANTHER" id="PTHR13618:SF1">
    <property type="entry name" value="PROTEIN ROGDI HOMOLOG"/>
    <property type="match status" value="1"/>
</dbReference>
<dbReference type="GeneID" id="2907825"/>
<reference evidence="2 4" key="2">
    <citation type="submission" date="2018-07" db="EMBL/GenBank/DDBJ databases">
        <title>Draft Genome Assemblies for Five Robust Yarrowia lipolytica Strains Exhibiting High Lipid Production and Pentose Sugar Utilization and Sugar Alcohol Secretion from Undetoxified Lignocellulosic Biomass Hydrolysates.</title>
        <authorList>
            <consortium name="DOE Joint Genome Institute"/>
            <person name="Walker C."/>
            <person name="Ryu S."/>
            <person name="Na H."/>
            <person name="Zane M."/>
            <person name="LaButti K."/>
            <person name="Lipzen A."/>
            <person name="Haridas S."/>
            <person name="Barry K."/>
            <person name="Grigoriev I.V."/>
            <person name="Quarterman J."/>
            <person name="Slininger P."/>
            <person name="Dien B."/>
            <person name="Trinh C.T."/>
        </authorList>
    </citation>
    <scope>NUCLEOTIDE SEQUENCE [LARGE SCALE GENOMIC DNA]</scope>
    <source>
        <strain evidence="2 4">YB392</strain>
    </source>
</reference>
<organism evidence="1 3">
    <name type="scientific">Yarrowia lipolytica</name>
    <name type="common">Candida lipolytica</name>
    <dbReference type="NCBI Taxonomy" id="4952"/>
    <lineage>
        <taxon>Eukaryota</taxon>
        <taxon>Fungi</taxon>
        <taxon>Dikarya</taxon>
        <taxon>Ascomycota</taxon>
        <taxon>Saccharomycotina</taxon>
        <taxon>Dipodascomycetes</taxon>
        <taxon>Dipodascales</taxon>
        <taxon>Dipodascales incertae sedis</taxon>
        <taxon>Yarrowia</taxon>
    </lineage>
</organism>
<proteinExistence type="predicted"/>
<evidence type="ECO:0000313" key="4">
    <source>
        <dbReference type="Proteomes" id="UP000256601"/>
    </source>
</evidence>
<sequence>MAHLSWYLDDLQTIVPETISNGLKQCLLSLTAPEDSPLPPFKLPVSSHASETLKGVVCRSGAAITATDIQLKLHSLKNKSFTVRINPKTDGYQLSQIDSCINHVSLALDQCDAIIGSRDPQYLNIVAQSLIKHINEAVASINSPVVLLEKPTEPAGGIPSNNTSRCATPNPNISHSSQSIPVSLSGTPHSTPWLFPNTPPVDCFNPNLPPELIVEFYIAKCAIVVDVHVVDRGISRAGTPSQNPSPSSSSANLAALTNLFKRAPVASNTAPKITYNGELVSEVERVVVDTKDPILMSIEAKLSAIKSAAYRLHRNLAAVSGASEAEQVIMPVTEVSAN</sequence>
<gene>
    <name evidence="2" type="ORF">B0I71DRAFT_173309</name>
    <name evidence="1" type="ORF">YALI1_F34631g</name>
</gene>
<dbReference type="InterPro" id="IPR028241">
    <property type="entry name" value="RAVE2/Rogdi"/>
</dbReference>
<dbReference type="Proteomes" id="UP000182444">
    <property type="component" value="Chromosome 1F"/>
</dbReference>
<accession>A0A1D8NQ73</accession>